<evidence type="ECO:0000256" key="2">
    <source>
        <dbReference type="ARBA" id="ARBA00023163"/>
    </source>
</evidence>
<dbReference type="Gene3D" id="1.10.10.60">
    <property type="entry name" value="Homeodomain-like"/>
    <property type="match status" value="1"/>
</dbReference>
<keyword evidence="4 5" id="KW-0371">Homeobox</keyword>
<dbReference type="InterPro" id="IPR044977">
    <property type="entry name" value="RLT1-3"/>
</dbReference>
<dbReference type="Pfam" id="PF15613">
    <property type="entry name" value="WSD"/>
    <property type="match status" value="1"/>
</dbReference>
<dbReference type="STRING" id="180498.A0A067JX12"/>
<dbReference type="InterPro" id="IPR018501">
    <property type="entry name" value="DDT_dom"/>
</dbReference>
<evidence type="ECO:0000259" key="7">
    <source>
        <dbReference type="PROSITE" id="PS50071"/>
    </source>
</evidence>
<evidence type="ECO:0000256" key="4">
    <source>
        <dbReference type="PROSITE-ProRule" id="PRU00108"/>
    </source>
</evidence>
<dbReference type="Pfam" id="PF15612">
    <property type="entry name" value="WHIM1"/>
    <property type="match status" value="1"/>
</dbReference>
<keyword evidence="2" id="KW-0804">Transcription</keyword>
<feature type="domain" description="DDT" evidence="8">
    <location>
        <begin position="551"/>
        <end position="610"/>
    </location>
</feature>
<dbReference type="CDD" id="cd00086">
    <property type="entry name" value="homeodomain"/>
    <property type="match status" value="1"/>
</dbReference>
<dbReference type="InterPro" id="IPR001356">
    <property type="entry name" value="HD"/>
</dbReference>
<dbReference type="PANTHER" id="PTHR36968">
    <property type="entry name" value="HOMEOBOX-DDT DOMAIN PROTEIN RLT2"/>
    <property type="match status" value="1"/>
</dbReference>
<feature type="region of interest" description="Disordered" evidence="6">
    <location>
        <begin position="1543"/>
        <end position="1619"/>
    </location>
</feature>
<dbReference type="PROSITE" id="PS50071">
    <property type="entry name" value="HOMEOBOX_2"/>
    <property type="match status" value="1"/>
</dbReference>
<protein>
    <recommendedName>
        <fullName evidence="12">Homeobox domain-containing protein</fullName>
    </recommendedName>
</protein>
<evidence type="ECO:0000256" key="1">
    <source>
        <dbReference type="ARBA" id="ARBA00004123"/>
    </source>
</evidence>
<dbReference type="InterPro" id="IPR028941">
    <property type="entry name" value="WHIM2_dom"/>
</dbReference>
<gene>
    <name evidence="10" type="ORF">JCGZ_25736</name>
</gene>
<dbReference type="GO" id="GO:0003677">
    <property type="term" value="F:DNA binding"/>
    <property type="evidence" value="ECO:0007669"/>
    <property type="project" value="UniProtKB-UniRule"/>
</dbReference>
<dbReference type="Pfam" id="PF00046">
    <property type="entry name" value="Homeodomain"/>
    <property type="match status" value="1"/>
</dbReference>
<evidence type="ECO:0000259" key="8">
    <source>
        <dbReference type="PROSITE" id="PS50827"/>
    </source>
</evidence>
<dbReference type="InterPro" id="IPR007759">
    <property type="entry name" value="Asxl_HARE-HTH"/>
</dbReference>
<evidence type="ECO:0008006" key="12">
    <source>
        <dbReference type="Google" id="ProtNLM"/>
    </source>
</evidence>
<dbReference type="SMART" id="SM00571">
    <property type="entry name" value="DDT"/>
    <property type="match status" value="1"/>
</dbReference>
<dbReference type="KEGG" id="jcu:105646886"/>
<evidence type="ECO:0000259" key="9">
    <source>
        <dbReference type="PROSITE" id="PS51913"/>
    </source>
</evidence>
<feature type="compositionally biased region" description="Basic residues" evidence="6">
    <location>
        <begin position="1600"/>
        <end position="1618"/>
    </location>
</feature>
<keyword evidence="11" id="KW-1185">Reference proteome</keyword>
<feature type="compositionally biased region" description="Basic and acidic residues" evidence="6">
    <location>
        <begin position="9"/>
        <end position="20"/>
    </location>
</feature>
<feature type="compositionally biased region" description="Basic residues" evidence="6">
    <location>
        <begin position="1549"/>
        <end position="1566"/>
    </location>
</feature>
<dbReference type="InterPro" id="IPR009057">
    <property type="entry name" value="Homeodomain-like_sf"/>
</dbReference>
<organism evidence="10 11">
    <name type="scientific">Jatropha curcas</name>
    <name type="common">Barbados nut</name>
    <dbReference type="NCBI Taxonomy" id="180498"/>
    <lineage>
        <taxon>Eukaryota</taxon>
        <taxon>Viridiplantae</taxon>
        <taxon>Streptophyta</taxon>
        <taxon>Embryophyta</taxon>
        <taxon>Tracheophyta</taxon>
        <taxon>Spermatophyta</taxon>
        <taxon>Magnoliopsida</taxon>
        <taxon>eudicotyledons</taxon>
        <taxon>Gunneridae</taxon>
        <taxon>Pentapetalae</taxon>
        <taxon>rosids</taxon>
        <taxon>fabids</taxon>
        <taxon>Malpighiales</taxon>
        <taxon>Euphorbiaceae</taxon>
        <taxon>Crotonoideae</taxon>
        <taxon>Jatropheae</taxon>
        <taxon>Jatropha</taxon>
    </lineage>
</organism>
<dbReference type="GO" id="GO:0006357">
    <property type="term" value="P:regulation of transcription by RNA polymerase II"/>
    <property type="evidence" value="ECO:0007669"/>
    <property type="project" value="InterPro"/>
</dbReference>
<feature type="region of interest" description="Disordered" evidence="6">
    <location>
        <begin position="1642"/>
        <end position="1772"/>
    </location>
</feature>
<feature type="compositionally biased region" description="Basic and acidic residues" evidence="6">
    <location>
        <begin position="1644"/>
        <end position="1656"/>
    </location>
</feature>
<feature type="compositionally biased region" description="Polar residues" evidence="6">
    <location>
        <begin position="1762"/>
        <end position="1772"/>
    </location>
</feature>
<accession>A0A067JX12</accession>
<dbReference type="SMART" id="SM00389">
    <property type="entry name" value="HOX"/>
    <property type="match status" value="1"/>
</dbReference>
<comment type="subcellular location">
    <subcellularLocation>
        <location evidence="1 4 5">Nucleus</location>
    </subcellularLocation>
</comment>
<evidence type="ECO:0000313" key="11">
    <source>
        <dbReference type="Proteomes" id="UP000027138"/>
    </source>
</evidence>
<dbReference type="PROSITE" id="PS50827">
    <property type="entry name" value="DDT"/>
    <property type="match status" value="1"/>
</dbReference>
<name>A0A067JX12_JATCU</name>
<evidence type="ECO:0000256" key="5">
    <source>
        <dbReference type="RuleBase" id="RU000682"/>
    </source>
</evidence>
<feature type="region of interest" description="Disordered" evidence="6">
    <location>
        <begin position="832"/>
        <end position="871"/>
    </location>
</feature>
<evidence type="ECO:0000256" key="6">
    <source>
        <dbReference type="SAM" id="MobiDB-lite"/>
    </source>
</evidence>
<dbReference type="PANTHER" id="PTHR36968:SF5">
    <property type="entry name" value="HOMEOBOX-DDT DOMAIN PROTEIN RLT2"/>
    <property type="match status" value="1"/>
</dbReference>
<dbReference type="EMBL" id="KK915137">
    <property type="protein sequence ID" value="KDP24079.1"/>
    <property type="molecule type" value="Genomic_DNA"/>
</dbReference>
<proteinExistence type="predicted"/>
<feature type="domain" description="HTH HARE-type" evidence="9">
    <location>
        <begin position="733"/>
        <end position="802"/>
    </location>
</feature>
<reference evidence="10 11" key="1">
    <citation type="journal article" date="2014" name="PLoS ONE">
        <title>Global Analysis of Gene Expression Profiles in Physic Nut (Jatropha curcas L.) Seedlings Exposed to Salt Stress.</title>
        <authorList>
            <person name="Zhang L."/>
            <person name="Zhang C."/>
            <person name="Wu P."/>
            <person name="Chen Y."/>
            <person name="Li M."/>
            <person name="Jiang H."/>
            <person name="Wu G."/>
        </authorList>
    </citation>
    <scope>NUCLEOTIDE SEQUENCE [LARGE SCALE GENOMIC DNA]</scope>
    <source>
        <strain evidence="11">cv. GZQX0401</strain>
        <tissue evidence="10">Young leaves</tissue>
    </source>
</reference>
<keyword evidence="3 4" id="KW-0539">Nucleus</keyword>
<feature type="compositionally biased region" description="Acidic residues" evidence="6">
    <location>
        <begin position="1710"/>
        <end position="1735"/>
    </location>
</feature>
<dbReference type="PROSITE" id="PS51913">
    <property type="entry name" value="HTH_HARE"/>
    <property type="match status" value="1"/>
</dbReference>
<feature type="region of interest" description="Disordered" evidence="6">
    <location>
        <begin position="448"/>
        <end position="471"/>
    </location>
</feature>
<dbReference type="OrthoDB" id="6159439at2759"/>
<feature type="compositionally biased region" description="Acidic residues" evidence="6">
    <location>
        <begin position="1742"/>
        <end position="1759"/>
    </location>
</feature>
<feature type="domain" description="Homeobox" evidence="7">
    <location>
        <begin position="17"/>
        <end position="77"/>
    </location>
</feature>
<dbReference type="SUPFAM" id="SSF46689">
    <property type="entry name" value="Homeodomain-like"/>
    <property type="match status" value="1"/>
</dbReference>
<evidence type="ECO:0000256" key="3">
    <source>
        <dbReference type="ARBA" id="ARBA00023242"/>
    </source>
</evidence>
<dbReference type="GO" id="GO:0005634">
    <property type="term" value="C:nucleus"/>
    <property type="evidence" value="ECO:0007669"/>
    <property type="project" value="UniProtKB-SubCell"/>
</dbReference>
<feature type="compositionally biased region" description="Acidic residues" evidence="6">
    <location>
        <begin position="832"/>
        <end position="857"/>
    </location>
</feature>
<feature type="region of interest" description="Disordered" evidence="6">
    <location>
        <begin position="1"/>
        <end position="28"/>
    </location>
</feature>
<dbReference type="Pfam" id="PF02791">
    <property type="entry name" value="DDT"/>
    <property type="match status" value="1"/>
</dbReference>
<dbReference type="Proteomes" id="UP000027138">
    <property type="component" value="Unassembled WGS sequence"/>
</dbReference>
<feature type="DNA-binding region" description="Homeobox" evidence="4">
    <location>
        <begin position="19"/>
        <end position="78"/>
    </location>
</feature>
<keyword evidence="4 5" id="KW-0238">DNA-binding</keyword>
<sequence length="1772" mass="199005">MDGSGGAADGEKKKPEGEVKSKRKMKTASQLEILEKTYAVETYPSESLRAELSVQLGLSDRQLQMWFCHRRLKDRKAPLVKRQPKDSPAPSGEDMGAVAEVGNEHMLVPASGTSPFGHGMDPRRVVARTPGVAVPRLAPEMSSVRRYYEPQQSIAELRAISFVEAQLGEPLREDGPILGMEFDPLPPDAFGAPIGTATLGQQKQPGRSFEASLYERLDAKSIKGTTRPVHEYQFLPQQPTVRADAYERVGPSYQFGSPADSHNTKSAALSAGRPLMHANEQMTSGYGFPSQLPSLNLMPPEGRQGHLLPSATTEYDTVLRKSSFTNVGGDAQIGSHPISVLDNPFMQSERRVTHDEDVLRIERKRKSEEARIAREVEAHEKRIRKELEKQDILRRKREEQIRKEMERQDRERRKEEERLLREKQREEERYQREQRRELERRERFLQKESMRAEKMRQKEEQRREKEAARQKAATERAIARRIAKESMELVEDERLELMELAALSKGLPSIVSLDFETLQNLDSFRDKLASFPPKSVILKRPFAIQPWNSSEENVGNLLMVWRFLITFVDVLGIWPFTLDEFVQAFHDYDPRLLGEIHVALLRTIIKDIEDVARTPASGLGANQNSAANPGGGHPQIVEGAYAWGFDIRSWQRYLNPLTWPEILRQFALSAGFGPQLKKRNVEQAYLRDDNEGNDGQDVITNLRSGAAVENAVAIMRERGFSNQRRSRHRLTPGTVKFAAFHVLSLEGSKGLTILEVAEKIQKSGLRDLTTSKTPEASIAAALSRDSKLFERTAPSTYCVRPAYRKDPDDTEAILAAARERIRIFKSGFIDGEDAEDAERDDDSESDVADDPDVDDLGTDLNPKKEACSSPEANKFNAEELFENGKENDEVISTPQVGLQNVGEGLSSMHSEVKGVRSSTGQSIDVAGVSTNAEQQGADIDESNLGEPWVQGLMEGEYSDLSVEERLNALVALIGVAIEGNSIRVVLEERLEAANSLKKQMWAEAQLDKRRMKEEYITKIHFPFFTGNKVEPNLAMSIAEARQSPLVTVDEKINEMPSNAAAQQEKSTDPQNDINYLNTTEGNMQMQDFSVGPDNLPFHQSGHAAEKSRSQLKSFIGHKAEEMYVYRSLPLGQDRRRNRYWQFITSASCNDPGCGRIFVELRDGRWRLIDSEQDFDSLLASLDVRGVRESHLHMMLQKVEMSFKEAVRRNMLPANTGRQIGDTVKAEAADMVTGPDCGATIDSPSSTVCLADSDMSDTSTSFAVELGRNEIEQNFALKRYQDFEKWIWKECCNSSVLCAVKYGKKRCRQLLSLCDYCYDIYFSEDDHCPSCHKPYKQSSSDFSFSKHVAHSEEKLRVGPAYNLRGSSSPLRIRLLKLQLALIEVSVLPEALQSVWTNGYRKSWGTNLQSSLTAEDLLQTLTFLEGSIKRDYLSSNFETTNELLGSDDLSGVAANDSFRMEKVPLLPWLPRTTAAVALRVMEFDSSISYTLHQKIESQKDRGSVDYIKLPSKFAIVKSTQDNEANETPHTTGLFQEENWADAGFSAVGRGRGNRGRGRGRIRGGKSQRRVTGSRSESVKRSMATNNDRIGQVLSWKGQSRGRGGRKRGRRSIRSRQKTVKKTVGISSVANIPKQIIYDKAPRKLGRHDWNGDETRFQEGTENLSSSERSEYDVDNGQATGDEYDDMAVDDYSGGYNGKSDDLLEGSDYNVDANEEEEEEDDDEGEDEDEDDQADLDVEGFINGDSDEDDIRDGEQNGDPDDIIGSTSSDFSDYK</sequence>
<dbReference type="Pfam" id="PF05066">
    <property type="entry name" value="HARE-HTH"/>
    <property type="match status" value="1"/>
</dbReference>
<evidence type="ECO:0000313" key="10">
    <source>
        <dbReference type="EMBL" id="KDP24079.1"/>
    </source>
</evidence>
<dbReference type="InterPro" id="IPR028942">
    <property type="entry name" value="WHIM1_dom"/>
</dbReference>